<evidence type="ECO:0008006" key="2">
    <source>
        <dbReference type="Google" id="ProtNLM"/>
    </source>
</evidence>
<dbReference type="AlphaFoldDB" id="A0A382IHA8"/>
<feature type="non-terminal residue" evidence="1">
    <location>
        <position position="1"/>
    </location>
</feature>
<organism evidence="1">
    <name type="scientific">marine metagenome</name>
    <dbReference type="NCBI Taxonomy" id="408172"/>
    <lineage>
        <taxon>unclassified sequences</taxon>
        <taxon>metagenomes</taxon>
        <taxon>ecological metagenomes</taxon>
    </lineage>
</organism>
<dbReference type="Gene3D" id="2.120.10.30">
    <property type="entry name" value="TolB, C-terminal domain"/>
    <property type="match status" value="4"/>
</dbReference>
<dbReference type="InterPro" id="IPR011042">
    <property type="entry name" value="6-blade_b-propeller_TolB-like"/>
</dbReference>
<sequence length="444" mass="45556">SFKDPNAATIVGNNLYVADSTNDKIRKIVISTGVVTNFAGSGSGGSTDATGTAAKFDYPSGITTDGTNLYVVDHFNHTIRKIVISTGVVTTLAGSAGSTGSTDATGTVARFKKPRGITIDGTNLYVADGDNHKIRKINTSTGVVTTLAGSGSSGSTDATGTAAKFNTPRGITTDGTNLYVVDSNNHKIRKIAISTGAVTTLAGSGSQGSADGTGTAATFKNPRGITTDGTNLYVADASNHKIRKIAISTGVVTTLAGSTSYGSTDATGIAARFNSPFGITTDGTNLYVTEHGNDKIRKIALRKTATADLELHNLDDDTDAVVNLASSDTGEGTVSPATLTFTENNWNTVQTVTLTGVDDNDSDRNQAFRISLSAADQELDNPEVSTLAGSSSGFNDATGTSAKFKNPLNVVSDGTNLYVADQGNHKIRKIVISTGVVTTLAGSS</sequence>
<evidence type="ECO:0000313" key="1">
    <source>
        <dbReference type="EMBL" id="SVB99016.1"/>
    </source>
</evidence>
<dbReference type="SUPFAM" id="SSF63825">
    <property type="entry name" value="YWTD domain"/>
    <property type="match status" value="2"/>
</dbReference>
<dbReference type="PANTHER" id="PTHR46388:SF2">
    <property type="entry name" value="NHL REPEAT-CONTAINING PROTEIN 2"/>
    <property type="match status" value="1"/>
</dbReference>
<name>A0A382IHA8_9ZZZZ</name>
<gene>
    <name evidence="1" type="ORF">METZ01_LOCUS251870</name>
</gene>
<dbReference type="PANTHER" id="PTHR46388">
    <property type="entry name" value="NHL REPEAT-CONTAINING PROTEIN 2"/>
    <property type="match status" value="1"/>
</dbReference>
<accession>A0A382IHA8</accession>
<dbReference type="EMBL" id="UINC01067394">
    <property type="protein sequence ID" value="SVB99016.1"/>
    <property type="molecule type" value="Genomic_DNA"/>
</dbReference>
<reference evidence="1" key="1">
    <citation type="submission" date="2018-05" db="EMBL/GenBank/DDBJ databases">
        <authorList>
            <person name="Lanie J.A."/>
            <person name="Ng W.-L."/>
            <person name="Kazmierczak K.M."/>
            <person name="Andrzejewski T.M."/>
            <person name="Davidsen T.M."/>
            <person name="Wayne K.J."/>
            <person name="Tettelin H."/>
            <person name="Glass J.I."/>
            <person name="Rusch D."/>
            <person name="Podicherti R."/>
            <person name="Tsui H.-C.T."/>
            <person name="Winkler M.E."/>
        </authorList>
    </citation>
    <scope>NUCLEOTIDE SEQUENCE</scope>
</reference>
<proteinExistence type="predicted"/>
<feature type="non-terminal residue" evidence="1">
    <location>
        <position position="444"/>
    </location>
</feature>
<protein>
    <recommendedName>
        <fullName evidence="2">SMP-30/Gluconolactonase/LRE-like region domain-containing protein</fullName>
    </recommendedName>
</protein>